<dbReference type="InterPro" id="IPR036397">
    <property type="entry name" value="RNaseH_sf"/>
</dbReference>
<dbReference type="PANTHER" id="PTHR42648">
    <property type="entry name" value="TRANSPOSASE, PUTATIVE-RELATED"/>
    <property type="match status" value="1"/>
</dbReference>
<dbReference type="GO" id="GO:0003676">
    <property type="term" value="F:nucleic acid binding"/>
    <property type="evidence" value="ECO:0007669"/>
    <property type="project" value="InterPro"/>
</dbReference>
<sequence length="248" mass="28176">MLAYPGKKSRITTRLLTTQFPTDRKGWVIDCIRYKSINYGSPSVTLLLDFTTTKETHAASFVKNYKEFLSDGRTEFNNSQVKTLFASKGISNRISMPYTPEQNGAAERENRTTASTSVPDKSPYEVWFNKEKTRVGHLRILELSVTFILQNSREENGIQKGNRPCCLYNGAKKLMFLHCRSFAESLGQSHYPDSDEERSKGRTEVAEEVKLAVQKGYLVTKAGPYRGDPVPLPELAKNRPPPYVLHFR</sequence>
<dbReference type="Gene3D" id="3.30.420.10">
    <property type="entry name" value="Ribonuclease H-like superfamily/Ribonuclease H"/>
    <property type="match status" value="1"/>
</dbReference>
<dbReference type="EMBL" id="BGPR01000994">
    <property type="protein sequence ID" value="GBM42377.1"/>
    <property type="molecule type" value="Genomic_DNA"/>
</dbReference>
<name>A0A4Y2FMX1_ARAVE</name>
<dbReference type="GO" id="GO:0015074">
    <property type="term" value="P:DNA integration"/>
    <property type="evidence" value="ECO:0007669"/>
    <property type="project" value="InterPro"/>
</dbReference>
<evidence type="ECO:0000313" key="4">
    <source>
        <dbReference type="Proteomes" id="UP000499080"/>
    </source>
</evidence>
<evidence type="ECO:0000313" key="3">
    <source>
        <dbReference type="EMBL" id="GBM42377.1"/>
    </source>
</evidence>
<reference evidence="3 4" key="1">
    <citation type="journal article" date="2019" name="Sci. Rep.">
        <title>Orb-weaving spider Araneus ventricosus genome elucidates the spidroin gene catalogue.</title>
        <authorList>
            <person name="Kono N."/>
            <person name="Nakamura H."/>
            <person name="Ohtoshi R."/>
            <person name="Moran D.A.P."/>
            <person name="Shinohara A."/>
            <person name="Yoshida Y."/>
            <person name="Fujiwara M."/>
            <person name="Mori M."/>
            <person name="Tomita M."/>
            <person name="Arakawa K."/>
        </authorList>
    </citation>
    <scope>NUCLEOTIDE SEQUENCE [LARGE SCALE GENOMIC DNA]</scope>
</reference>
<accession>A0A4Y2FMX1</accession>
<dbReference type="PANTHER" id="PTHR42648:SF26">
    <property type="entry name" value="INTEGRASE CATALYTIC DOMAIN-CONTAINING PROTEIN"/>
    <property type="match status" value="1"/>
</dbReference>
<feature type="region of interest" description="Disordered" evidence="1">
    <location>
        <begin position="96"/>
        <end position="118"/>
    </location>
</feature>
<proteinExistence type="predicted"/>
<protein>
    <recommendedName>
        <fullName evidence="2">Integrase catalytic domain-containing protein</fullName>
    </recommendedName>
</protein>
<dbReference type="PROSITE" id="PS50994">
    <property type="entry name" value="INTEGRASE"/>
    <property type="match status" value="1"/>
</dbReference>
<organism evidence="3 4">
    <name type="scientific">Araneus ventricosus</name>
    <name type="common">Orbweaver spider</name>
    <name type="synonym">Epeira ventricosa</name>
    <dbReference type="NCBI Taxonomy" id="182803"/>
    <lineage>
        <taxon>Eukaryota</taxon>
        <taxon>Metazoa</taxon>
        <taxon>Ecdysozoa</taxon>
        <taxon>Arthropoda</taxon>
        <taxon>Chelicerata</taxon>
        <taxon>Arachnida</taxon>
        <taxon>Araneae</taxon>
        <taxon>Araneomorphae</taxon>
        <taxon>Entelegynae</taxon>
        <taxon>Araneoidea</taxon>
        <taxon>Araneidae</taxon>
        <taxon>Araneus</taxon>
    </lineage>
</organism>
<comment type="caution">
    <text evidence="3">The sequence shown here is derived from an EMBL/GenBank/DDBJ whole genome shotgun (WGS) entry which is preliminary data.</text>
</comment>
<evidence type="ECO:0000259" key="2">
    <source>
        <dbReference type="PROSITE" id="PS50994"/>
    </source>
</evidence>
<dbReference type="InterPro" id="IPR039537">
    <property type="entry name" value="Retrotran_Ty1/copia-like"/>
</dbReference>
<dbReference type="InterPro" id="IPR001584">
    <property type="entry name" value="Integrase_cat-core"/>
</dbReference>
<feature type="domain" description="Integrase catalytic" evidence="2">
    <location>
        <begin position="66"/>
        <end position="172"/>
    </location>
</feature>
<dbReference type="Proteomes" id="UP000499080">
    <property type="component" value="Unassembled WGS sequence"/>
</dbReference>
<gene>
    <name evidence="3" type="ORF">AVEN_130260_1</name>
</gene>
<evidence type="ECO:0000256" key="1">
    <source>
        <dbReference type="SAM" id="MobiDB-lite"/>
    </source>
</evidence>
<dbReference type="InterPro" id="IPR012337">
    <property type="entry name" value="RNaseH-like_sf"/>
</dbReference>
<keyword evidence="4" id="KW-1185">Reference proteome</keyword>
<dbReference type="SUPFAM" id="SSF53098">
    <property type="entry name" value="Ribonuclease H-like"/>
    <property type="match status" value="1"/>
</dbReference>
<dbReference type="AlphaFoldDB" id="A0A4Y2FMX1"/>